<protein>
    <submittedName>
        <fullName evidence="2">Uncharacterized protein</fullName>
    </submittedName>
</protein>
<dbReference type="AlphaFoldDB" id="A0A6G9CJV0"/>
<evidence type="ECO:0000313" key="2">
    <source>
        <dbReference type="EMBL" id="QIP37293.1"/>
    </source>
</evidence>
<evidence type="ECO:0000313" key="3">
    <source>
        <dbReference type="Proteomes" id="UP000502345"/>
    </source>
</evidence>
<feature type="region of interest" description="Disordered" evidence="1">
    <location>
        <begin position="1"/>
        <end position="36"/>
    </location>
</feature>
<organism evidence="2 3">
    <name type="scientific">Rhodococcus erythropolis</name>
    <name type="common">Arthrobacter picolinophilus</name>
    <dbReference type="NCBI Taxonomy" id="1833"/>
    <lineage>
        <taxon>Bacteria</taxon>
        <taxon>Bacillati</taxon>
        <taxon>Actinomycetota</taxon>
        <taxon>Actinomycetes</taxon>
        <taxon>Mycobacteriales</taxon>
        <taxon>Nocardiaceae</taxon>
        <taxon>Rhodococcus</taxon>
        <taxon>Rhodococcus erythropolis group</taxon>
    </lineage>
</organism>
<dbReference type="Proteomes" id="UP000502345">
    <property type="component" value="Chromosome"/>
</dbReference>
<reference evidence="2 3" key="1">
    <citation type="submission" date="2020-03" db="EMBL/GenBank/DDBJ databases">
        <title>Screen low temperature-resistant strains for efficient degradation of petroleum hydrocarbons under the low temperature.</title>
        <authorList>
            <person name="Wang Y."/>
            <person name="Chen J."/>
        </authorList>
    </citation>
    <scope>NUCLEOTIDE SEQUENCE [LARGE SCALE GENOMIC DNA]</scope>
    <source>
        <strain evidence="2 3">KB1</strain>
    </source>
</reference>
<name>A0A6G9CJV0_RHOER</name>
<gene>
    <name evidence="2" type="ORF">G9444_0049</name>
</gene>
<sequence length="36" mass="3626">MAGAAVQHDLVTGGAREAGVKNLYGQESNPPTTVSV</sequence>
<evidence type="ECO:0000256" key="1">
    <source>
        <dbReference type="SAM" id="MobiDB-lite"/>
    </source>
</evidence>
<dbReference type="EMBL" id="CP050124">
    <property type="protein sequence ID" value="QIP37293.1"/>
    <property type="molecule type" value="Genomic_DNA"/>
</dbReference>
<proteinExistence type="predicted"/>
<feature type="compositionally biased region" description="Polar residues" evidence="1">
    <location>
        <begin position="25"/>
        <end position="36"/>
    </location>
</feature>
<accession>A0A6G9CJV0</accession>